<evidence type="ECO:0000256" key="2">
    <source>
        <dbReference type="ARBA" id="ARBA00022448"/>
    </source>
</evidence>
<evidence type="ECO:0000256" key="1">
    <source>
        <dbReference type="ARBA" id="ARBA00009477"/>
    </source>
</evidence>
<dbReference type="Gene3D" id="2.40.30.170">
    <property type="match status" value="1"/>
</dbReference>
<evidence type="ECO:0000256" key="3">
    <source>
        <dbReference type="SAM" id="Coils"/>
    </source>
</evidence>
<dbReference type="GO" id="GO:0060003">
    <property type="term" value="P:copper ion export"/>
    <property type="evidence" value="ECO:0007669"/>
    <property type="project" value="TreeGrafter"/>
</dbReference>
<dbReference type="Pfam" id="PF25954">
    <property type="entry name" value="Beta-barrel_RND_2"/>
    <property type="match status" value="1"/>
</dbReference>
<dbReference type="NCBIfam" id="TIGR01730">
    <property type="entry name" value="RND_mfp"/>
    <property type="match status" value="1"/>
</dbReference>
<dbReference type="InterPro" id="IPR006143">
    <property type="entry name" value="RND_pump_MFP"/>
</dbReference>
<protein>
    <submittedName>
        <fullName evidence="6">Cobalt-zinc-cadmium efflux system membrane fusion protein</fullName>
    </submittedName>
</protein>
<gene>
    <name evidence="6" type="ORF">EV194_103101</name>
</gene>
<evidence type="ECO:0000259" key="4">
    <source>
        <dbReference type="Pfam" id="PF25954"/>
    </source>
</evidence>
<evidence type="ECO:0000313" key="7">
    <source>
        <dbReference type="Proteomes" id="UP000295221"/>
    </source>
</evidence>
<dbReference type="GO" id="GO:0022857">
    <property type="term" value="F:transmembrane transporter activity"/>
    <property type="evidence" value="ECO:0007669"/>
    <property type="project" value="InterPro"/>
</dbReference>
<dbReference type="GO" id="GO:0015679">
    <property type="term" value="P:plasma membrane copper ion transport"/>
    <property type="evidence" value="ECO:0007669"/>
    <property type="project" value="TreeGrafter"/>
</dbReference>
<dbReference type="EMBL" id="SLWK01000003">
    <property type="protein sequence ID" value="TCO09190.1"/>
    <property type="molecule type" value="Genomic_DNA"/>
</dbReference>
<dbReference type="Gene3D" id="2.40.50.100">
    <property type="match status" value="1"/>
</dbReference>
<name>A0A4V6NMR2_9BACT</name>
<feature type="domain" description="CusB-like beta-barrel" evidence="4">
    <location>
        <begin position="211"/>
        <end position="286"/>
    </location>
</feature>
<keyword evidence="3" id="KW-0175">Coiled coil</keyword>
<feature type="coiled-coil region" evidence="3">
    <location>
        <begin position="110"/>
        <end position="161"/>
    </location>
</feature>
<dbReference type="InterPro" id="IPR058647">
    <property type="entry name" value="BSH_CzcB-like"/>
</dbReference>
<dbReference type="PROSITE" id="PS51257">
    <property type="entry name" value="PROKAR_LIPOPROTEIN"/>
    <property type="match status" value="1"/>
</dbReference>
<keyword evidence="2" id="KW-0813">Transport</keyword>
<comment type="caution">
    <text evidence="6">The sequence shown here is derived from an EMBL/GenBank/DDBJ whole genome shotgun (WGS) entry which is preliminary data.</text>
</comment>
<dbReference type="PANTHER" id="PTHR30097">
    <property type="entry name" value="CATION EFFLUX SYSTEM PROTEIN CUSB"/>
    <property type="match status" value="1"/>
</dbReference>
<dbReference type="Pfam" id="PF25973">
    <property type="entry name" value="BSH_CzcB"/>
    <property type="match status" value="1"/>
</dbReference>
<keyword evidence="7" id="KW-1185">Reference proteome</keyword>
<dbReference type="Gene3D" id="2.40.420.20">
    <property type="match status" value="1"/>
</dbReference>
<dbReference type="AlphaFoldDB" id="A0A4V6NMR2"/>
<dbReference type="OrthoDB" id="9806939at2"/>
<dbReference type="Proteomes" id="UP000295221">
    <property type="component" value="Unassembled WGS sequence"/>
</dbReference>
<accession>A0A4V6NMR2</accession>
<proteinExistence type="inferred from homology"/>
<organism evidence="6 7">
    <name type="scientific">Natronoflexus pectinivorans</name>
    <dbReference type="NCBI Taxonomy" id="682526"/>
    <lineage>
        <taxon>Bacteria</taxon>
        <taxon>Pseudomonadati</taxon>
        <taxon>Bacteroidota</taxon>
        <taxon>Bacteroidia</taxon>
        <taxon>Marinilabiliales</taxon>
        <taxon>Marinilabiliaceae</taxon>
        <taxon>Natronoflexus</taxon>
    </lineage>
</organism>
<dbReference type="InterPro" id="IPR058792">
    <property type="entry name" value="Beta-barrel_RND_2"/>
</dbReference>
<reference evidence="6 7" key="1">
    <citation type="submission" date="2019-03" db="EMBL/GenBank/DDBJ databases">
        <title>Genomic Encyclopedia of Type Strains, Phase IV (KMG-IV): sequencing the most valuable type-strain genomes for metagenomic binning, comparative biology and taxonomic classification.</title>
        <authorList>
            <person name="Goeker M."/>
        </authorList>
    </citation>
    <scope>NUCLEOTIDE SEQUENCE [LARGE SCALE GENOMIC DNA]</scope>
    <source>
        <strain evidence="6 7">DSM 24179</strain>
    </source>
</reference>
<dbReference type="SUPFAM" id="SSF111369">
    <property type="entry name" value="HlyD-like secretion proteins"/>
    <property type="match status" value="1"/>
</dbReference>
<dbReference type="InterPro" id="IPR051909">
    <property type="entry name" value="MFP_Cation_Efflux"/>
</dbReference>
<sequence length="359" mass="40099">MLKMRYFLALCVITFLGCKTVVEQQQETVFCIDDGFIDKIELTSSQLLPVTNSILLNGVIQFNKEKVVPFISPLSGQVNTVHFQPGDFVEKGELLATVRSAETAALAKELSDAKGSLDMAERELEMTRRMHESGLASGRDLSEAKRMFNHAKINVEQIEETLQVLGGGGENMLQQIRAPRSGYIVQKSMNSGMYIGSGEDPLFTISDLNDVWVMIDVFESEIAKISEGQAVIIRTIAYPDTVFKGFIDYSSRILDPEKKVMNARATISNSEKLLKPGMFAAVTLEHNPGKKLVAIPSNSLVFDRNRYFVVVANDLCDVNIQEVKIYSQNDEFTFLSSGLEPEQTIISKNQLLIYNQLQY</sequence>
<evidence type="ECO:0000313" key="6">
    <source>
        <dbReference type="EMBL" id="TCO09190.1"/>
    </source>
</evidence>
<evidence type="ECO:0000259" key="5">
    <source>
        <dbReference type="Pfam" id="PF25973"/>
    </source>
</evidence>
<dbReference type="GO" id="GO:0030313">
    <property type="term" value="C:cell envelope"/>
    <property type="evidence" value="ECO:0007669"/>
    <property type="project" value="TreeGrafter"/>
</dbReference>
<dbReference type="GO" id="GO:0016020">
    <property type="term" value="C:membrane"/>
    <property type="evidence" value="ECO:0007669"/>
    <property type="project" value="InterPro"/>
</dbReference>
<dbReference type="PANTHER" id="PTHR30097:SF4">
    <property type="entry name" value="SLR6042 PROTEIN"/>
    <property type="match status" value="1"/>
</dbReference>
<comment type="similarity">
    <text evidence="1">Belongs to the membrane fusion protein (MFP) (TC 8.A.1) family.</text>
</comment>
<dbReference type="FunFam" id="2.40.30.170:FF:000010">
    <property type="entry name" value="Efflux RND transporter periplasmic adaptor subunit"/>
    <property type="match status" value="1"/>
</dbReference>
<feature type="domain" description="CzcB-like barrel-sandwich hybrid" evidence="5">
    <location>
        <begin position="71"/>
        <end position="207"/>
    </location>
</feature>
<dbReference type="RefSeq" id="WP_132433041.1">
    <property type="nucleotide sequence ID" value="NZ_SLWK01000003.1"/>
</dbReference>